<comment type="caution">
    <text evidence="2">The sequence shown here is derived from an EMBL/GenBank/DDBJ whole genome shotgun (WGS) entry which is preliminary data.</text>
</comment>
<evidence type="ECO:0000313" key="3">
    <source>
        <dbReference type="Proteomes" id="UP000737391"/>
    </source>
</evidence>
<dbReference type="AlphaFoldDB" id="A0A9P5E9T8"/>
<feature type="compositionally biased region" description="Polar residues" evidence="1">
    <location>
        <begin position="113"/>
        <end position="123"/>
    </location>
</feature>
<dbReference type="EMBL" id="LUFC02000151">
    <property type="protein sequence ID" value="KAF4501126.1"/>
    <property type="molecule type" value="Genomic_DNA"/>
</dbReference>
<feature type="region of interest" description="Disordered" evidence="1">
    <location>
        <begin position="1"/>
        <end position="29"/>
    </location>
</feature>
<protein>
    <submittedName>
        <fullName evidence="2">Uncharacterized protein</fullName>
    </submittedName>
</protein>
<evidence type="ECO:0000313" key="2">
    <source>
        <dbReference type="EMBL" id="KAF4501126.1"/>
    </source>
</evidence>
<dbReference type="Proteomes" id="UP000737391">
    <property type="component" value="Unassembled WGS sequence"/>
</dbReference>
<evidence type="ECO:0000256" key="1">
    <source>
        <dbReference type="SAM" id="MobiDB-lite"/>
    </source>
</evidence>
<gene>
    <name evidence="2" type="ORF">FAGAP_2711</name>
</gene>
<feature type="region of interest" description="Disordered" evidence="1">
    <location>
        <begin position="105"/>
        <end position="143"/>
    </location>
</feature>
<name>A0A9P5E9T8_9HYPO</name>
<reference evidence="2" key="1">
    <citation type="submission" date="2020-01" db="EMBL/GenBank/DDBJ databases">
        <title>Identification and distribution of gene clusters putatively required for synthesis of sphingolipid metabolism inhibitors in phylogenetically diverse species of the filamentous fungus Fusarium.</title>
        <authorList>
            <person name="Kim H.-S."/>
            <person name="Busman M."/>
            <person name="Brown D.W."/>
            <person name="Divon H."/>
            <person name="Uhlig S."/>
            <person name="Proctor R.H."/>
        </authorList>
    </citation>
    <scope>NUCLEOTIDE SEQUENCE</scope>
    <source>
        <strain evidence="2">NRRL 31653</strain>
    </source>
</reference>
<proteinExistence type="predicted"/>
<organism evidence="2 3">
    <name type="scientific">Fusarium agapanthi</name>
    <dbReference type="NCBI Taxonomy" id="1803897"/>
    <lineage>
        <taxon>Eukaryota</taxon>
        <taxon>Fungi</taxon>
        <taxon>Dikarya</taxon>
        <taxon>Ascomycota</taxon>
        <taxon>Pezizomycotina</taxon>
        <taxon>Sordariomycetes</taxon>
        <taxon>Hypocreomycetidae</taxon>
        <taxon>Hypocreales</taxon>
        <taxon>Nectriaceae</taxon>
        <taxon>Fusarium</taxon>
        <taxon>Fusarium fujikuroi species complex</taxon>
    </lineage>
</organism>
<feature type="region of interest" description="Disordered" evidence="1">
    <location>
        <begin position="262"/>
        <end position="290"/>
    </location>
</feature>
<sequence length="302" mass="34061">MVADLKVGPRSRRSSASSRKSGDSDVTSPIENEAVDSFLKDDDIVTIFEAFVAETGNPINVRKDKRISRIMEPWNQDTLDEAIARLLSLEDHDIIRLYHGLSVKHRERKARRPSTSNTENTSAHRVRNRETGHHPMAQHSSDNERLSLCEEIAERVTKNIKGQIANEVTKTVAGLIVRVVEEVTAPMSQCLLKCIETMAQHHQSAADMIQRIDAARAANADLQQHVTEVEEYLALQAARWIGEQLLGLHRAHSLLKVREETITHRRGEKRKAPKTPATRRERVHPSLGEDGEGSGQVYLFWL</sequence>
<dbReference type="OrthoDB" id="5102566at2759"/>
<accession>A0A9P5E9T8</accession>
<keyword evidence="3" id="KW-1185">Reference proteome</keyword>